<dbReference type="InterPro" id="IPR001791">
    <property type="entry name" value="Laminin_G"/>
</dbReference>
<dbReference type="Pfam" id="PF13088">
    <property type="entry name" value="BNR_2"/>
    <property type="match status" value="1"/>
</dbReference>
<sequence>MGASLGHPVQAANDLVLDYSLDRSFDGSSDYVDQTNDLEKVKGLSQGSMLVTFKTTSTKVANTFISAADTQDPSSNLSFTMNNGGIYFENRENGAYATRLTASGSFNDGNWHTAVLTVGSSGTKIYVDGREMGSSESTAFFSNVTDPDGMWIGKNVDNTGGQWYYNGRIDKLQVYNKALSAEEVRALSDGATNGFFKEKELFNINDGKGYAQYRIPSISVTANGTILAVAEARTGGDQTPTDLVLRRSTDGGETFSEQVILAPGVANGHAEMNPMLLAEDTGSTVHLLWSRWEWGNCKYFIRTSTDNGATWGETRNITDVLDAYTDPESPDYFPNLSAAGMGPGHGLQMSNGALVVPIYLTTEGWSNSTVAYIYSTDGGTTWQAGPKVPNPGGYTKIHENMMVELSDGGLMANMRNPGSDYRAVSTTAGLNEPWSTPVSDTKLIDPVNEASLATYDENTILFTNTANTSARTNMTIRMSDDDGQTWFASKEIYAGMTGYSDVYVGPEKTINTLYEKPAGSKIVLAQFNKDWILGAANIRLQTSKQIESGETSTVKATFTNHSEKVEKDVEVNLEHPENWAIEASQPVTFDEVKPGESVEVTWNVTPDETVEAGTYDLTAVASFTLNGNQTSATASKKIQVLPKVPTETSYLSDLGWISALNGWGPVERDLSVGENDAGDGNVLTINGETYEKGLGVHAYSEIRYHIGGNFSRFKAEIGVDDEVAPSSAASVVFQVFGDGEKLFDSGLMTGEDEAKNVDISIEDVNELKLIVTDGGNGNGSDHADWANAKVIVAKEDISAATMKAMVKEFAEEGEFVNDRAAHSLDIHLTAVDRYEDQGLGDKVVKHLEGFAQLLDYQKENELISKRAYESLQEDMEYLVEKYQ</sequence>
<dbReference type="GO" id="GO:0009313">
    <property type="term" value="P:oligosaccharide catabolic process"/>
    <property type="evidence" value="ECO:0007669"/>
    <property type="project" value="TreeGrafter"/>
</dbReference>
<dbReference type="Pfam" id="PF22888">
    <property type="entry name" value="FIMAH"/>
    <property type="match status" value="1"/>
</dbReference>
<dbReference type="InterPro" id="IPR008979">
    <property type="entry name" value="Galactose-bd-like_sf"/>
</dbReference>
<dbReference type="SMART" id="SM00282">
    <property type="entry name" value="LamG"/>
    <property type="match status" value="1"/>
</dbReference>
<dbReference type="SMART" id="SM00776">
    <property type="entry name" value="NPCBM"/>
    <property type="match status" value="1"/>
</dbReference>
<dbReference type="InterPro" id="IPR013783">
    <property type="entry name" value="Ig-like_fold"/>
</dbReference>
<dbReference type="OrthoDB" id="9762066at2"/>
<evidence type="ECO:0000313" key="6">
    <source>
        <dbReference type="EMBL" id="ASK62205.1"/>
    </source>
</evidence>
<dbReference type="AlphaFoldDB" id="A0A220U2D8"/>
<dbReference type="Pfam" id="PF10633">
    <property type="entry name" value="NPCBM_assoc"/>
    <property type="match status" value="1"/>
</dbReference>
<keyword evidence="7" id="KW-1185">Reference proteome</keyword>
<dbReference type="InterPro" id="IPR013320">
    <property type="entry name" value="ConA-like_dom_sf"/>
</dbReference>
<dbReference type="EMBL" id="CP022315">
    <property type="protein sequence ID" value="ASK62205.1"/>
    <property type="molecule type" value="Genomic_DNA"/>
</dbReference>
<dbReference type="GO" id="GO:0004308">
    <property type="term" value="F:exo-alpha-sialidase activity"/>
    <property type="evidence" value="ECO:0007669"/>
    <property type="project" value="UniProtKB-EC"/>
</dbReference>
<dbReference type="InterPro" id="IPR038637">
    <property type="entry name" value="NPCBM_sf"/>
</dbReference>
<organism evidence="6 7">
    <name type="scientific">Virgibacillus phasianinus</name>
    <dbReference type="NCBI Taxonomy" id="2017483"/>
    <lineage>
        <taxon>Bacteria</taxon>
        <taxon>Bacillati</taxon>
        <taxon>Bacillota</taxon>
        <taxon>Bacilli</taxon>
        <taxon>Bacillales</taxon>
        <taxon>Bacillaceae</taxon>
        <taxon>Virgibacillus</taxon>
    </lineage>
</organism>
<dbReference type="CDD" id="cd00110">
    <property type="entry name" value="LamG"/>
    <property type="match status" value="1"/>
</dbReference>
<dbReference type="GO" id="GO:0006689">
    <property type="term" value="P:ganglioside catabolic process"/>
    <property type="evidence" value="ECO:0007669"/>
    <property type="project" value="TreeGrafter"/>
</dbReference>
<evidence type="ECO:0000259" key="5">
    <source>
        <dbReference type="SMART" id="SM00776"/>
    </source>
</evidence>
<dbReference type="SUPFAM" id="SSF49785">
    <property type="entry name" value="Galactose-binding domain-like"/>
    <property type="match status" value="1"/>
</dbReference>
<evidence type="ECO:0000313" key="7">
    <source>
        <dbReference type="Proteomes" id="UP000198312"/>
    </source>
</evidence>
<dbReference type="CDD" id="cd15482">
    <property type="entry name" value="Sialidase_non-viral"/>
    <property type="match status" value="1"/>
</dbReference>
<comment type="similarity">
    <text evidence="2">Belongs to the glycosyl hydrolase 33 family.</text>
</comment>
<evidence type="ECO:0000256" key="3">
    <source>
        <dbReference type="ARBA" id="ARBA00012733"/>
    </source>
</evidence>
<dbReference type="Pfam" id="PF08305">
    <property type="entry name" value="NPCBM"/>
    <property type="match status" value="1"/>
</dbReference>
<evidence type="ECO:0000256" key="1">
    <source>
        <dbReference type="ARBA" id="ARBA00000427"/>
    </source>
</evidence>
<feature type="domain" description="Glycosyl hydrolase family 98 putative carbohydrate-binding module" evidence="5">
    <location>
        <begin position="645"/>
        <end position="792"/>
    </location>
</feature>
<feature type="domain" description="Laminin G" evidence="4">
    <location>
        <begin position="45"/>
        <end position="177"/>
    </location>
</feature>
<protein>
    <recommendedName>
        <fullName evidence="3">exo-alpha-sialidase</fullName>
        <ecNumber evidence="3">3.2.1.18</ecNumber>
    </recommendedName>
</protein>
<dbReference type="Gene3D" id="2.120.10.10">
    <property type="match status" value="1"/>
</dbReference>
<dbReference type="Pfam" id="PF13385">
    <property type="entry name" value="Laminin_G_3"/>
    <property type="match status" value="1"/>
</dbReference>
<dbReference type="Gene3D" id="2.60.40.10">
    <property type="entry name" value="Immunoglobulins"/>
    <property type="match status" value="1"/>
</dbReference>
<dbReference type="InterPro" id="IPR026856">
    <property type="entry name" value="Sialidase_fam"/>
</dbReference>
<dbReference type="SUPFAM" id="SSF49899">
    <property type="entry name" value="Concanavalin A-like lectins/glucanases"/>
    <property type="match status" value="1"/>
</dbReference>
<dbReference type="GO" id="GO:0016020">
    <property type="term" value="C:membrane"/>
    <property type="evidence" value="ECO:0007669"/>
    <property type="project" value="TreeGrafter"/>
</dbReference>
<dbReference type="PANTHER" id="PTHR10628">
    <property type="entry name" value="SIALIDASE"/>
    <property type="match status" value="1"/>
</dbReference>
<name>A0A220U2D8_9BACI</name>
<evidence type="ECO:0000259" key="4">
    <source>
        <dbReference type="SMART" id="SM00282"/>
    </source>
</evidence>
<evidence type="ECO:0000256" key="2">
    <source>
        <dbReference type="ARBA" id="ARBA00009348"/>
    </source>
</evidence>
<dbReference type="InterPro" id="IPR013222">
    <property type="entry name" value="Glyco_hyd_98_carb-bd"/>
</dbReference>
<accession>A0A220U2D8</accession>
<dbReference type="SUPFAM" id="SSF50939">
    <property type="entry name" value="Sialidases"/>
    <property type="match status" value="1"/>
</dbReference>
<reference evidence="6 7" key="1">
    <citation type="submission" date="2017-07" db="EMBL/GenBank/DDBJ databases">
        <title>Virgibacillus sp. LM2416.</title>
        <authorList>
            <person name="Tak E.J."/>
            <person name="Bae J.-W."/>
        </authorList>
    </citation>
    <scope>NUCLEOTIDE SEQUENCE [LARGE SCALE GENOMIC DNA]</scope>
    <source>
        <strain evidence="6 7">LM2416</strain>
    </source>
</reference>
<dbReference type="PANTHER" id="PTHR10628:SF30">
    <property type="entry name" value="EXO-ALPHA-SIALIDASE"/>
    <property type="match status" value="1"/>
</dbReference>
<dbReference type="InterPro" id="IPR018905">
    <property type="entry name" value="A-galactase_NEW3"/>
</dbReference>
<dbReference type="InterPro" id="IPR011040">
    <property type="entry name" value="Sialidase"/>
</dbReference>
<comment type="catalytic activity">
    <reaction evidence="1">
        <text>Hydrolysis of alpha-(2-&gt;3)-, alpha-(2-&gt;6)-, alpha-(2-&gt;8)- glycosidic linkages of terminal sialic acid residues in oligosaccharides, glycoproteins, glycolipids, colominic acid and synthetic substrates.</text>
        <dbReference type="EC" id="3.2.1.18"/>
    </reaction>
</comment>
<gene>
    <name evidence="6" type="ORF">CFK37_08545</name>
</gene>
<dbReference type="EC" id="3.2.1.18" evidence="3"/>
<proteinExistence type="inferred from homology"/>
<dbReference type="InterPro" id="IPR036278">
    <property type="entry name" value="Sialidase_sf"/>
</dbReference>
<dbReference type="Gene3D" id="2.60.120.200">
    <property type="match status" value="1"/>
</dbReference>
<dbReference type="InterPro" id="IPR054470">
    <property type="entry name" value="FIMAH_dom"/>
</dbReference>
<dbReference type="Gene3D" id="2.60.120.1060">
    <property type="entry name" value="NPCBM/NEW2 domain"/>
    <property type="match status" value="1"/>
</dbReference>
<dbReference type="Proteomes" id="UP000198312">
    <property type="component" value="Chromosome"/>
</dbReference>
<dbReference type="RefSeq" id="WP_089061465.1">
    <property type="nucleotide sequence ID" value="NZ_CP022315.1"/>
</dbReference>
<dbReference type="GO" id="GO:0005737">
    <property type="term" value="C:cytoplasm"/>
    <property type="evidence" value="ECO:0007669"/>
    <property type="project" value="TreeGrafter"/>
</dbReference>
<dbReference type="KEGG" id="vil:CFK37_08545"/>